<name>A0A7I4ACM3_PHYPA</name>
<dbReference type="Proteomes" id="UP000006727">
    <property type="component" value="Chromosome 11"/>
</dbReference>
<organism evidence="1 2">
    <name type="scientific">Physcomitrium patens</name>
    <name type="common">Spreading-leaved earth moss</name>
    <name type="synonym">Physcomitrella patens</name>
    <dbReference type="NCBI Taxonomy" id="3218"/>
    <lineage>
        <taxon>Eukaryota</taxon>
        <taxon>Viridiplantae</taxon>
        <taxon>Streptophyta</taxon>
        <taxon>Embryophyta</taxon>
        <taxon>Bryophyta</taxon>
        <taxon>Bryophytina</taxon>
        <taxon>Bryopsida</taxon>
        <taxon>Funariidae</taxon>
        <taxon>Funariales</taxon>
        <taxon>Funariaceae</taxon>
        <taxon>Physcomitrium</taxon>
    </lineage>
</organism>
<reference evidence="1 2" key="2">
    <citation type="journal article" date="2018" name="Plant J.">
        <title>The Physcomitrella patens chromosome-scale assembly reveals moss genome structure and evolution.</title>
        <authorList>
            <person name="Lang D."/>
            <person name="Ullrich K.K."/>
            <person name="Murat F."/>
            <person name="Fuchs J."/>
            <person name="Jenkins J."/>
            <person name="Haas F.B."/>
            <person name="Piednoel M."/>
            <person name="Gundlach H."/>
            <person name="Van Bel M."/>
            <person name="Meyberg R."/>
            <person name="Vives C."/>
            <person name="Morata J."/>
            <person name="Symeonidi A."/>
            <person name="Hiss M."/>
            <person name="Muchero W."/>
            <person name="Kamisugi Y."/>
            <person name="Saleh O."/>
            <person name="Blanc G."/>
            <person name="Decker E.L."/>
            <person name="van Gessel N."/>
            <person name="Grimwood J."/>
            <person name="Hayes R.D."/>
            <person name="Graham S.W."/>
            <person name="Gunter L.E."/>
            <person name="McDaniel S.F."/>
            <person name="Hoernstein S.N.W."/>
            <person name="Larsson A."/>
            <person name="Li F.W."/>
            <person name="Perroud P.F."/>
            <person name="Phillips J."/>
            <person name="Ranjan P."/>
            <person name="Rokshar D.S."/>
            <person name="Rothfels C.J."/>
            <person name="Schneider L."/>
            <person name="Shu S."/>
            <person name="Stevenson D.W."/>
            <person name="Thummler F."/>
            <person name="Tillich M."/>
            <person name="Villarreal Aguilar J.C."/>
            <person name="Widiez T."/>
            <person name="Wong G.K."/>
            <person name="Wymore A."/>
            <person name="Zhang Y."/>
            <person name="Zimmer A.D."/>
            <person name="Quatrano R.S."/>
            <person name="Mayer K.F.X."/>
            <person name="Goodstein D."/>
            <person name="Casacuberta J.M."/>
            <person name="Vandepoele K."/>
            <person name="Reski R."/>
            <person name="Cuming A.C."/>
            <person name="Tuskan G.A."/>
            <person name="Maumus F."/>
            <person name="Salse J."/>
            <person name="Schmutz J."/>
            <person name="Rensing S.A."/>
        </authorList>
    </citation>
    <scope>NUCLEOTIDE SEQUENCE [LARGE SCALE GENOMIC DNA]</scope>
    <source>
        <strain evidence="1 2">cv. Gransden 2004</strain>
    </source>
</reference>
<evidence type="ECO:0000313" key="1">
    <source>
        <dbReference type="EnsemblPlants" id="Pp3c11_591V3.1"/>
    </source>
</evidence>
<protein>
    <recommendedName>
        <fullName evidence="3">Reverse transcriptase Ty1/copia-type domain-containing protein</fullName>
    </recommendedName>
</protein>
<dbReference type="Gramene" id="Pp3c11_591V3.1">
    <property type="protein sequence ID" value="Pp3c11_591V3.1"/>
    <property type="gene ID" value="Pp3c11_591"/>
</dbReference>
<evidence type="ECO:0008006" key="3">
    <source>
        <dbReference type="Google" id="ProtNLM"/>
    </source>
</evidence>
<keyword evidence="2" id="KW-1185">Reference proteome</keyword>
<dbReference type="EnsemblPlants" id="Pp3c11_591V3.1">
    <property type="protein sequence ID" value="Pp3c11_591V3.1"/>
    <property type="gene ID" value="Pp3c11_591"/>
</dbReference>
<accession>A0A7I4ACM3</accession>
<reference evidence="1" key="3">
    <citation type="submission" date="2020-12" db="UniProtKB">
        <authorList>
            <consortium name="EnsemblPlants"/>
        </authorList>
    </citation>
    <scope>IDENTIFICATION</scope>
</reference>
<evidence type="ECO:0000313" key="2">
    <source>
        <dbReference type="Proteomes" id="UP000006727"/>
    </source>
</evidence>
<dbReference type="InParanoid" id="A0A7I4ACM3"/>
<reference evidence="1 2" key="1">
    <citation type="journal article" date="2008" name="Science">
        <title>The Physcomitrella genome reveals evolutionary insights into the conquest of land by plants.</title>
        <authorList>
            <person name="Rensing S."/>
            <person name="Lang D."/>
            <person name="Zimmer A."/>
            <person name="Terry A."/>
            <person name="Salamov A."/>
            <person name="Shapiro H."/>
            <person name="Nishiyama T."/>
            <person name="Perroud P.-F."/>
            <person name="Lindquist E."/>
            <person name="Kamisugi Y."/>
            <person name="Tanahashi T."/>
            <person name="Sakakibara K."/>
            <person name="Fujita T."/>
            <person name="Oishi K."/>
            <person name="Shin-I T."/>
            <person name="Kuroki Y."/>
            <person name="Toyoda A."/>
            <person name="Suzuki Y."/>
            <person name="Hashimoto A."/>
            <person name="Yamaguchi K."/>
            <person name="Sugano A."/>
            <person name="Kohara Y."/>
            <person name="Fujiyama A."/>
            <person name="Anterola A."/>
            <person name="Aoki S."/>
            <person name="Ashton N."/>
            <person name="Barbazuk W.B."/>
            <person name="Barker E."/>
            <person name="Bennetzen J."/>
            <person name="Bezanilla M."/>
            <person name="Blankenship R."/>
            <person name="Cho S.H."/>
            <person name="Dutcher S."/>
            <person name="Estelle M."/>
            <person name="Fawcett J.A."/>
            <person name="Gundlach H."/>
            <person name="Hanada K."/>
            <person name="Heyl A."/>
            <person name="Hicks K.A."/>
            <person name="Hugh J."/>
            <person name="Lohr M."/>
            <person name="Mayer K."/>
            <person name="Melkozernov A."/>
            <person name="Murata T."/>
            <person name="Nelson D."/>
            <person name="Pils B."/>
            <person name="Prigge M."/>
            <person name="Reiss B."/>
            <person name="Renner T."/>
            <person name="Rombauts S."/>
            <person name="Rushton P."/>
            <person name="Sanderfoot A."/>
            <person name="Schween G."/>
            <person name="Shiu S.-H."/>
            <person name="Stueber K."/>
            <person name="Theodoulou F.L."/>
            <person name="Tu H."/>
            <person name="Van de Peer Y."/>
            <person name="Verrier P.J."/>
            <person name="Waters E."/>
            <person name="Wood A."/>
            <person name="Yang L."/>
            <person name="Cove D."/>
            <person name="Cuming A."/>
            <person name="Hasebe M."/>
            <person name="Lucas S."/>
            <person name="Mishler D.B."/>
            <person name="Reski R."/>
            <person name="Grigoriev I."/>
            <person name="Quatrano R.S."/>
            <person name="Boore J.L."/>
        </authorList>
    </citation>
    <scope>NUCLEOTIDE SEQUENCE [LARGE SCALE GENOMIC DNA]</scope>
    <source>
        <strain evidence="1 2">cv. Gransden 2004</strain>
    </source>
</reference>
<sequence length="92" mass="10603">STSKMVGKVVFFTNSQLDIAFTVNFVSRFMSHPQFAQLQVLKSIIQYIKGTVDFDQEPADILTKPLGRTKFENYIKLLNPFAILYKMTLHSR</sequence>
<proteinExistence type="predicted"/>
<dbReference type="EMBL" id="ABEU02000011">
    <property type="status" value="NOT_ANNOTATED_CDS"/>
    <property type="molecule type" value="Genomic_DNA"/>
</dbReference>
<dbReference type="AlphaFoldDB" id="A0A7I4ACM3"/>